<dbReference type="RefSeq" id="WP_379728348.1">
    <property type="nucleotide sequence ID" value="NZ_JBHRYJ010000003.1"/>
</dbReference>
<dbReference type="PROSITE" id="PS50222">
    <property type="entry name" value="EF_HAND_2"/>
    <property type="match status" value="2"/>
</dbReference>
<dbReference type="Pfam" id="PF13499">
    <property type="entry name" value="EF-hand_7"/>
    <property type="match status" value="1"/>
</dbReference>
<evidence type="ECO:0000313" key="4">
    <source>
        <dbReference type="Proteomes" id="UP001595711"/>
    </source>
</evidence>
<name>A0ABV7VJJ0_9PROT</name>
<dbReference type="PROSITE" id="PS00018">
    <property type="entry name" value="EF_HAND_1"/>
    <property type="match status" value="2"/>
</dbReference>
<sequence length="201" mass="20820">MVSSIGSGSNPLQQTLSQLFAKKDSNADGKLDKNEIQSLLDTLQSNSTGSTSSSLTADKVISAFDTDGDGEVSGTEFDAKFKKLAENLQSNLISAQENAQAGAPPAGVQGSGHHHHHGGKKVDGSDDDSDSDTSLLDLLDTTDDDSDSSTSTAQTADSSAGDLVQTFLSRLKQYSQTQQYAQTQDAFGLNALPGSSISASA</sequence>
<evidence type="ECO:0000313" key="3">
    <source>
        <dbReference type="EMBL" id="MFC3676992.1"/>
    </source>
</evidence>
<feature type="domain" description="EF-hand" evidence="2">
    <location>
        <begin position="11"/>
        <end position="46"/>
    </location>
</feature>
<dbReference type="SMART" id="SM00054">
    <property type="entry name" value="EFh"/>
    <property type="match status" value="2"/>
</dbReference>
<evidence type="ECO:0000259" key="2">
    <source>
        <dbReference type="PROSITE" id="PS50222"/>
    </source>
</evidence>
<dbReference type="InterPro" id="IPR018247">
    <property type="entry name" value="EF_Hand_1_Ca_BS"/>
</dbReference>
<feature type="domain" description="EF-hand" evidence="2">
    <location>
        <begin position="52"/>
        <end position="87"/>
    </location>
</feature>
<dbReference type="EMBL" id="JBHRYJ010000003">
    <property type="protein sequence ID" value="MFC3676992.1"/>
    <property type="molecule type" value="Genomic_DNA"/>
</dbReference>
<keyword evidence="4" id="KW-1185">Reference proteome</keyword>
<dbReference type="SUPFAM" id="SSF47473">
    <property type="entry name" value="EF-hand"/>
    <property type="match status" value="1"/>
</dbReference>
<organism evidence="3 4">
    <name type="scientific">Ferrovibrio xuzhouensis</name>
    <dbReference type="NCBI Taxonomy" id="1576914"/>
    <lineage>
        <taxon>Bacteria</taxon>
        <taxon>Pseudomonadati</taxon>
        <taxon>Pseudomonadota</taxon>
        <taxon>Alphaproteobacteria</taxon>
        <taxon>Rhodospirillales</taxon>
        <taxon>Rhodospirillaceae</taxon>
        <taxon>Ferrovibrio</taxon>
    </lineage>
</organism>
<feature type="compositionally biased region" description="Low complexity" evidence="1">
    <location>
        <begin position="148"/>
        <end position="160"/>
    </location>
</feature>
<protein>
    <submittedName>
        <fullName evidence="3">EF-hand domain-containing protein</fullName>
    </submittedName>
</protein>
<dbReference type="CDD" id="cd00051">
    <property type="entry name" value="EFh"/>
    <property type="match status" value="1"/>
</dbReference>
<feature type="region of interest" description="Disordered" evidence="1">
    <location>
        <begin position="96"/>
        <end position="160"/>
    </location>
</feature>
<evidence type="ECO:0000256" key="1">
    <source>
        <dbReference type="SAM" id="MobiDB-lite"/>
    </source>
</evidence>
<reference evidence="4" key="1">
    <citation type="journal article" date="2019" name="Int. J. Syst. Evol. Microbiol.">
        <title>The Global Catalogue of Microorganisms (GCM) 10K type strain sequencing project: providing services to taxonomists for standard genome sequencing and annotation.</title>
        <authorList>
            <consortium name="The Broad Institute Genomics Platform"/>
            <consortium name="The Broad Institute Genome Sequencing Center for Infectious Disease"/>
            <person name="Wu L."/>
            <person name="Ma J."/>
        </authorList>
    </citation>
    <scope>NUCLEOTIDE SEQUENCE [LARGE SCALE GENOMIC DNA]</scope>
    <source>
        <strain evidence="4">KCTC 42182</strain>
    </source>
</reference>
<feature type="compositionally biased region" description="Low complexity" evidence="1">
    <location>
        <begin position="99"/>
        <end position="108"/>
    </location>
</feature>
<dbReference type="Proteomes" id="UP001595711">
    <property type="component" value="Unassembled WGS sequence"/>
</dbReference>
<accession>A0ABV7VJJ0</accession>
<gene>
    <name evidence="3" type="ORF">ACFOOQ_15645</name>
</gene>
<dbReference type="InterPro" id="IPR002048">
    <property type="entry name" value="EF_hand_dom"/>
</dbReference>
<dbReference type="InterPro" id="IPR011992">
    <property type="entry name" value="EF-hand-dom_pair"/>
</dbReference>
<dbReference type="Gene3D" id="1.10.238.10">
    <property type="entry name" value="EF-hand"/>
    <property type="match status" value="1"/>
</dbReference>
<proteinExistence type="predicted"/>
<comment type="caution">
    <text evidence="3">The sequence shown here is derived from an EMBL/GenBank/DDBJ whole genome shotgun (WGS) entry which is preliminary data.</text>
</comment>